<feature type="region of interest" description="Disordered" evidence="1">
    <location>
        <begin position="42"/>
        <end position="72"/>
    </location>
</feature>
<accession>A0A8J5CW30</accession>
<reference evidence="2 3" key="1">
    <citation type="submission" date="2020-08" db="EMBL/GenBank/DDBJ databases">
        <title>Plant Genome Project.</title>
        <authorList>
            <person name="Zhang R.-G."/>
        </authorList>
    </citation>
    <scope>NUCLEOTIDE SEQUENCE [LARGE SCALE GENOMIC DNA]</scope>
    <source>
        <tissue evidence="2">Rhizome</tissue>
    </source>
</reference>
<name>A0A8J5CW30_ZINOF</name>
<evidence type="ECO:0000256" key="1">
    <source>
        <dbReference type="SAM" id="MobiDB-lite"/>
    </source>
</evidence>
<feature type="compositionally biased region" description="Polar residues" evidence="1">
    <location>
        <begin position="54"/>
        <end position="71"/>
    </location>
</feature>
<organism evidence="2 3">
    <name type="scientific">Zingiber officinale</name>
    <name type="common">Ginger</name>
    <name type="synonym">Amomum zingiber</name>
    <dbReference type="NCBI Taxonomy" id="94328"/>
    <lineage>
        <taxon>Eukaryota</taxon>
        <taxon>Viridiplantae</taxon>
        <taxon>Streptophyta</taxon>
        <taxon>Embryophyta</taxon>
        <taxon>Tracheophyta</taxon>
        <taxon>Spermatophyta</taxon>
        <taxon>Magnoliopsida</taxon>
        <taxon>Liliopsida</taxon>
        <taxon>Zingiberales</taxon>
        <taxon>Zingiberaceae</taxon>
        <taxon>Zingiber</taxon>
    </lineage>
</organism>
<comment type="caution">
    <text evidence="2">The sequence shown here is derived from an EMBL/GenBank/DDBJ whole genome shotgun (WGS) entry which is preliminary data.</text>
</comment>
<protein>
    <submittedName>
        <fullName evidence="2">Uncharacterized protein</fullName>
    </submittedName>
</protein>
<dbReference type="Proteomes" id="UP000734854">
    <property type="component" value="Unassembled WGS sequence"/>
</dbReference>
<evidence type="ECO:0000313" key="2">
    <source>
        <dbReference type="EMBL" id="KAG6472211.1"/>
    </source>
</evidence>
<gene>
    <name evidence="2" type="ORF">ZIOFF_069670</name>
</gene>
<keyword evidence="3" id="KW-1185">Reference proteome</keyword>
<dbReference type="EMBL" id="JACMSC010000020">
    <property type="protein sequence ID" value="KAG6472211.1"/>
    <property type="molecule type" value="Genomic_DNA"/>
</dbReference>
<evidence type="ECO:0000313" key="3">
    <source>
        <dbReference type="Proteomes" id="UP000734854"/>
    </source>
</evidence>
<sequence>MSAMNAARFIARRLSSSGRVLREEEKKAENVFNKFTFDARGPKAAEKTPAKPVHSSTDVKPTNPHGSSSSEALLPPKVLHRQLLLHRKVVAKVAAVVLAASESNGKGYCCGSYSLDLVLVAWVSTIVNQGAVLPLLAAGQRTGTQKEMMLSSAAPLLALETAPLCHRKSRWLLPPYIVESVVSDNKGCCRNLTIVKLVSPAVIVTVVHLDLYRWVALCRRVPNHVMILLSDHFVSMLV</sequence>
<dbReference type="AlphaFoldDB" id="A0A8J5CW30"/>
<proteinExistence type="predicted"/>